<accession>A0A6M4MGI0</accession>
<dbReference type="InterPro" id="IPR050834">
    <property type="entry name" value="Glycosyltransf_2"/>
</dbReference>
<dbReference type="Gene3D" id="3.90.550.10">
    <property type="entry name" value="Spore Coat Polysaccharide Biosynthesis Protein SpsA, Chain A"/>
    <property type="match status" value="1"/>
</dbReference>
<dbReference type="CDD" id="cd00761">
    <property type="entry name" value="Glyco_tranf_GTA_type"/>
    <property type="match status" value="1"/>
</dbReference>
<sequence>MISVIICTYNRVDALQKCLKAFERVQFDHPWELVVVNNNCTDGTAEFLNNYRQTSSLPLVTCVGKQQGLGNARNAGLAVSRYDIIAYTDDDCYPEPDYLTAIARNFADESVSFFGGRVLLFDPTDLNITVKLSEEVQDFPPYTVMRPGAIHGANFMFRKSILEKANGFDPLFGAGAKFPCEDVDTMAECLRLGGAGRYVPDIVVHHDHGRKTQAEFEKLKHSYDIGRGAYYTKRALFSPGQRFMYSKFWFFKMRQQPLRKTYVEIASGVRYIIARLF</sequence>
<evidence type="ECO:0000313" key="2">
    <source>
        <dbReference type="EMBL" id="QJR81978.1"/>
    </source>
</evidence>
<name>A0A6M4MGI0_9ALTE</name>
<dbReference type="OrthoDB" id="9069044at2"/>
<reference evidence="3" key="1">
    <citation type="submission" date="2014-12" db="EMBL/GenBank/DDBJ databases">
        <title>Complete genome sequence of a multi-drug resistant Klebsiella pneumoniae.</title>
        <authorList>
            <person name="Hua X."/>
            <person name="Chen Q."/>
            <person name="Li X."/>
            <person name="Feng Y."/>
            <person name="Ruan Z."/>
            <person name="Yu Y."/>
        </authorList>
    </citation>
    <scope>NUCLEOTIDE SEQUENCE [LARGE SCALE GENOMIC DNA]</scope>
    <source>
        <strain evidence="3">5.12</strain>
    </source>
</reference>
<dbReference type="RefSeq" id="WP_075610172.1">
    <property type="nucleotide sequence ID" value="NZ_CP052766.1"/>
</dbReference>
<keyword evidence="3" id="KW-1185">Reference proteome</keyword>
<evidence type="ECO:0000259" key="1">
    <source>
        <dbReference type="Pfam" id="PF00535"/>
    </source>
</evidence>
<dbReference type="PANTHER" id="PTHR43685">
    <property type="entry name" value="GLYCOSYLTRANSFERASE"/>
    <property type="match status" value="1"/>
</dbReference>
<gene>
    <name evidence="2" type="ORF">CA267_015065</name>
</gene>
<dbReference type="EMBL" id="CP052766">
    <property type="protein sequence ID" value="QJR81978.1"/>
    <property type="molecule type" value="Genomic_DNA"/>
</dbReference>
<reference evidence="2 3" key="2">
    <citation type="submission" date="2020-04" db="EMBL/GenBank/DDBJ databases">
        <title>Complete genome sequence of Alteromonas pelagimontana 5.12T.</title>
        <authorList>
            <person name="Sinha R.K."/>
            <person name="Krishnan K.P."/>
            <person name="Kurian J.P."/>
        </authorList>
    </citation>
    <scope>NUCLEOTIDE SEQUENCE [LARGE SCALE GENOMIC DNA]</scope>
    <source>
        <strain evidence="2 3">5.12</strain>
    </source>
</reference>
<feature type="domain" description="Glycosyltransferase 2-like" evidence="1">
    <location>
        <begin position="3"/>
        <end position="162"/>
    </location>
</feature>
<evidence type="ECO:0000313" key="3">
    <source>
        <dbReference type="Proteomes" id="UP000219285"/>
    </source>
</evidence>
<organism evidence="2 3">
    <name type="scientific">Alteromonas pelagimontana</name>
    <dbReference type="NCBI Taxonomy" id="1858656"/>
    <lineage>
        <taxon>Bacteria</taxon>
        <taxon>Pseudomonadati</taxon>
        <taxon>Pseudomonadota</taxon>
        <taxon>Gammaproteobacteria</taxon>
        <taxon>Alteromonadales</taxon>
        <taxon>Alteromonadaceae</taxon>
        <taxon>Alteromonas/Salinimonas group</taxon>
        <taxon>Alteromonas</taxon>
    </lineage>
</organism>
<dbReference type="Proteomes" id="UP000219285">
    <property type="component" value="Chromosome"/>
</dbReference>
<dbReference type="Pfam" id="PF00535">
    <property type="entry name" value="Glycos_transf_2"/>
    <property type="match status" value="1"/>
</dbReference>
<protein>
    <submittedName>
        <fullName evidence="2">Glycosyltransferase family 2 protein</fullName>
    </submittedName>
</protein>
<dbReference type="InterPro" id="IPR029044">
    <property type="entry name" value="Nucleotide-diphossugar_trans"/>
</dbReference>
<dbReference type="InterPro" id="IPR001173">
    <property type="entry name" value="Glyco_trans_2-like"/>
</dbReference>
<proteinExistence type="predicted"/>
<keyword evidence="2" id="KW-0808">Transferase</keyword>
<dbReference type="AlphaFoldDB" id="A0A6M4MGI0"/>
<dbReference type="GO" id="GO:0016740">
    <property type="term" value="F:transferase activity"/>
    <property type="evidence" value="ECO:0007669"/>
    <property type="project" value="UniProtKB-KW"/>
</dbReference>
<dbReference type="PANTHER" id="PTHR43685:SF2">
    <property type="entry name" value="GLYCOSYLTRANSFERASE 2-LIKE DOMAIN-CONTAINING PROTEIN"/>
    <property type="match status" value="1"/>
</dbReference>
<dbReference type="SUPFAM" id="SSF53448">
    <property type="entry name" value="Nucleotide-diphospho-sugar transferases"/>
    <property type="match status" value="1"/>
</dbReference>
<dbReference type="KEGG" id="apel:CA267_015065"/>